<dbReference type="KEGG" id="sna:Snas_2627"/>
<dbReference type="PROSITE" id="PS51318">
    <property type="entry name" value="TAT"/>
    <property type="match status" value="1"/>
</dbReference>
<dbReference type="CDD" id="cd09220">
    <property type="entry name" value="GH64-GluB-like"/>
    <property type="match status" value="1"/>
</dbReference>
<evidence type="ECO:0000259" key="2">
    <source>
        <dbReference type="PROSITE" id="PS52006"/>
    </source>
</evidence>
<sequence length="396" mass="42804">MLSRRSLLTVTGATGIAAATSPWWSGAFTASAKEVKAPETCELVLENTGGGKLNAYITGHEFGTDKWMLVKADSSKYLLEEPGGPNTPLPEDCSIPVESSTTITLPRMYGARVYFVREDTLEFFVNPGPALVEPSFANESDANFPKIWSFCEFTFNDQQLYSNISYVDLVTALPIGLTLEGDTSTTVDPLPEGAVEKIAEDLKAQASADGQPWDKLVLAGDGGVLRCIAPQGLGEDAFSGYWDSYVNQVWEKYAGEDLKVDIQGGGGVFTGRVQGDTLTFNDGHTFSKPVATDIFTCNSGPFANNPDDPDAKKGILARLAAAFNRSTILDFPEQPSEPQPEDFYKGDITNHWARIVHANSPIGYAFPYDDVQGDGHPDQSGAAHDGNPRRWTVRAG</sequence>
<dbReference type="EMBL" id="CP001778">
    <property type="protein sequence ID" value="ADD42305.1"/>
    <property type="molecule type" value="Genomic_DNA"/>
</dbReference>
<dbReference type="Gene3D" id="2.60.110.10">
    <property type="entry name" value="Thaumatin"/>
    <property type="match status" value="1"/>
</dbReference>
<dbReference type="AlphaFoldDB" id="D3Q6D0"/>
<dbReference type="STRING" id="446470.Snas_2627"/>
<proteinExistence type="predicted"/>
<protein>
    <recommendedName>
        <fullName evidence="2">GH64 domain-containing protein</fullName>
    </recommendedName>
</protein>
<name>D3Q6D0_STANL</name>
<feature type="domain" description="GH64" evidence="2">
    <location>
        <begin position="38"/>
        <end position="391"/>
    </location>
</feature>
<dbReference type="eggNOG" id="COG3250">
    <property type="taxonomic scope" value="Bacteria"/>
</dbReference>
<accession>D3Q6D0</accession>
<dbReference type="InterPro" id="IPR042517">
    <property type="entry name" value="Glyco_hydro_64_N_2"/>
</dbReference>
<evidence type="ECO:0000313" key="4">
    <source>
        <dbReference type="Proteomes" id="UP000000844"/>
    </source>
</evidence>
<dbReference type="PROSITE" id="PS52006">
    <property type="entry name" value="GH64"/>
    <property type="match status" value="1"/>
</dbReference>
<feature type="region of interest" description="Disordered" evidence="1">
    <location>
        <begin position="369"/>
        <end position="396"/>
    </location>
</feature>
<gene>
    <name evidence="3" type="ordered locus">Snas_2627</name>
</gene>
<dbReference type="InterPro" id="IPR032477">
    <property type="entry name" value="Glyco_hydro_64"/>
</dbReference>
<organism evidence="3 4">
    <name type="scientific">Stackebrandtia nassauensis (strain DSM 44728 / CIP 108903 / NRRL B-16338 / NBRC 102104 / LLR-40K-21)</name>
    <dbReference type="NCBI Taxonomy" id="446470"/>
    <lineage>
        <taxon>Bacteria</taxon>
        <taxon>Bacillati</taxon>
        <taxon>Actinomycetota</taxon>
        <taxon>Actinomycetes</taxon>
        <taxon>Glycomycetales</taxon>
        <taxon>Glycomycetaceae</taxon>
        <taxon>Stackebrandtia</taxon>
    </lineage>
</organism>
<reference evidence="3 4" key="1">
    <citation type="journal article" date="2009" name="Stand. Genomic Sci.">
        <title>Complete genome sequence of Stackebrandtia nassauensis type strain (LLR-40K-21).</title>
        <authorList>
            <person name="Munk C."/>
            <person name="Lapidus A."/>
            <person name="Copeland A."/>
            <person name="Jando M."/>
            <person name="Mayilraj S."/>
            <person name="Glavina Del Rio T."/>
            <person name="Nolan M."/>
            <person name="Chen F."/>
            <person name="Lucas S."/>
            <person name="Tice H."/>
            <person name="Cheng J.F."/>
            <person name="Han C."/>
            <person name="Detter J.C."/>
            <person name="Bruce D."/>
            <person name="Goodwin L."/>
            <person name="Chain P."/>
            <person name="Pitluck S."/>
            <person name="Goker M."/>
            <person name="Ovchinikova G."/>
            <person name="Pati A."/>
            <person name="Ivanova N."/>
            <person name="Mavromatis K."/>
            <person name="Chen A."/>
            <person name="Palaniappan K."/>
            <person name="Land M."/>
            <person name="Hauser L."/>
            <person name="Chang Y.J."/>
            <person name="Jeffries C.D."/>
            <person name="Bristow J."/>
            <person name="Eisen J.A."/>
            <person name="Markowitz V."/>
            <person name="Hugenholtz P."/>
            <person name="Kyrpides N.C."/>
            <person name="Klenk H.P."/>
        </authorList>
    </citation>
    <scope>NUCLEOTIDE SEQUENCE [LARGE SCALE GENOMIC DNA]</scope>
    <source>
        <strain evidence="4">DSM 44728 / CIP 108903 / NRRL B-16338 / NBRC 102104 / LLR-40K-21</strain>
    </source>
</reference>
<dbReference type="PANTHER" id="PTHR38165">
    <property type="match status" value="1"/>
</dbReference>
<dbReference type="RefSeq" id="WP_013017876.1">
    <property type="nucleotide sequence ID" value="NC_013947.1"/>
</dbReference>
<dbReference type="Pfam" id="PF16483">
    <property type="entry name" value="Glyco_hydro_64"/>
    <property type="match status" value="1"/>
</dbReference>
<dbReference type="Gene3D" id="3.30.920.50">
    <property type="entry name" value="Beta-1,3-glucanase, C-terminal domain"/>
    <property type="match status" value="1"/>
</dbReference>
<evidence type="ECO:0000313" key="3">
    <source>
        <dbReference type="EMBL" id="ADD42305.1"/>
    </source>
</evidence>
<dbReference type="InterPro" id="IPR037398">
    <property type="entry name" value="Glyco_hydro_64_fam"/>
</dbReference>
<dbReference type="InterPro" id="IPR037176">
    <property type="entry name" value="Osmotin/thaumatin-like_sf"/>
</dbReference>
<dbReference type="CAZy" id="GH64">
    <property type="family name" value="Glycoside Hydrolase Family 64"/>
</dbReference>
<dbReference type="Proteomes" id="UP000000844">
    <property type="component" value="Chromosome"/>
</dbReference>
<dbReference type="PANTHER" id="PTHR38165:SF1">
    <property type="entry name" value="GLUCANASE B"/>
    <property type="match status" value="1"/>
</dbReference>
<dbReference type="OrthoDB" id="5513218at2"/>
<dbReference type="HOGENOM" id="CLU_032886_2_0_11"/>
<evidence type="ECO:0000256" key="1">
    <source>
        <dbReference type="SAM" id="MobiDB-lite"/>
    </source>
</evidence>
<dbReference type="InterPro" id="IPR006311">
    <property type="entry name" value="TAT_signal"/>
</dbReference>
<keyword evidence="4" id="KW-1185">Reference proteome</keyword>